<dbReference type="RefSeq" id="WP_184458194.1">
    <property type="nucleotide sequence ID" value="NZ_JACIFV010000013.1"/>
</dbReference>
<dbReference type="AlphaFoldDB" id="A0A7W6MJ36"/>
<proteinExistence type="predicted"/>
<feature type="signal peptide" evidence="1">
    <location>
        <begin position="1"/>
        <end position="27"/>
    </location>
</feature>
<protein>
    <recommendedName>
        <fullName evidence="4">Cell surface protein</fullName>
    </recommendedName>
</protein>
<keyword evidence="3" id="KW-1185">Reference proteome</keyword>
<accession>A0A7W6MJ36</accession>
<evidence type="ECO:0000313" key="3">
    <source>
        <dbReference type="Proteomes" id="UP000524492"/>
    </source>
</evidence>
<organism evidence="2 3">
    <name type="scientific">Rhizobium aethiopicum</name>
    <dbReference type="NCBI Taxonomy" id="1138170"/>
    <lineage>
        <taxon>Bacteria</taxon>
        <taxon>Pseudomonadati</taxon>
        <taxon>Pseudomonadota</taxon>
        <taxon>Alphaproteobacteria</taxon>
        <taxon>Hyphomicrobiales</taxon>
        <taxon>Rhizobiaceae</taxon>
        <taxon>Rhizobium/Agrobacterium group</taxon>
        <taxon>Rhizobium</taxon>
    </lineage>
</organism>
<evidence type="ECO:0000256" key="1">
    <source>
        <dbReference type="SAM" id="SignalP"/>
    </source>
</evidence>
<evidence type="ECO:0000313" key="2">
    <source>
        <dbReference type="EMBL" id="MBB4193643.1"/>
    </source>
</evidence>
<feature type="chain" id="PRO_5030627497" description="Cell surface protein" evidence="1">
    <location>
        <begin position="28"/>
        <end position="123"/>
    </location>
</feature>
<comment type="caution">
    <text evidence="2">The sequence shown here is derived from an EMBL/GenBank/DDBJ whole genome shotgun (WGS) entry which is preliminary data.</text>
</comment>
<evidence type="ECO:0008006" key="4">
    <source>
        <dbReference type="Google" id="ProtNLM"/>
    </source>
</evidence>
<keyword evidence="1" id="KW-0732">Signal</keyword>
<dbReference type="EMBL" id="JACIFV010000013">
    <property type="protein sequence ID" value="MBB4193643.1"/>
    <property type="molecule type" value="Genomic_DNA"/>
</dbReference>
<dbReference type="Proteomes" id="UP000524492">
    <property type="component" value="Unassembled WGS sequence"/>
</dbReference>
<gene>
    <name evidence="2" type="ORF">GGD53_003810</name>
</gene>
<sequence length="123" mass="13301">MKMFNIVRSATALSALLALAPIGRAEATPVQTVRPPNVSYVTTVQYKPRPGFWHGYRGFRTERPGTRRHSDGYWYPLAAFGVEAGATGSIVRQPVNRPAAPTMCNPTFSGSIGPGSMPCDNGY</sequence>
<reference evidence="2 3" key="1">
    <citation type="submission" date="2020-08" db="EMBL/GenBank/DDBJ databases">
        <title>Genomic Encyclopedia of Type Strains, Phase IV (KMG-V): Genome sequencing to study the core and pangenomes of soil and plant-associated prokaryotes.</title>
        <authorList>
            <person name="Whitman W."/>
        </authorList>
    </citation>
    <scope>NUCLEOTIDE SEQUENCE [LARGE SCALE GENOMIC DNA]</scope>
    <source>
        <strain evidence="2 3">SEMIA 4074</strain>
    </source>
</reference>
<name>A0A7W6MJ36_9HYPH</name>